<evidence type="ECO:0000313" key="1">
    <source>
        <dbReference type="EMBL" id="GAA4392581.1"/>
    </source>
</evidence>
<evidence type="ECO:0008006" key="3">
    <source>
        <dbReference type="Google" id="ProtNLM"/>
    </source>
</evidence>
<keyword evidence="2" id="KW-1185">Reference proteome</keyword>
<dbReference type="Proteomes" id="UP001500454">
    <property type="component" value="Unassembled WGS sequence"/>
</dbReference>
<name>A0ABP8JL01_9BACT</name>
<dbReference type="EMBL" id="BAABHA010000015">
    <property type="protein sequence ID" value="GAA4392581.1"/>
    <property type="molecule type" value="Genomic_DNA"/>
</dbReference>
<reference evidence="2" key="1">
    <citation type="journal article" date="2019" name="Int. J. Syst. Evol. Microbiol.">
        <title>The Global Catalogue of Microorganisms (GCM) 10K type strain sequencing project: providing services to taxonomists for standard genome sequencing and annotation.</title>
        <authorList>
            <consortium name="The Broad Institute Genomics Platform"/>
            <consortium name="The Broad Institute Genome Sequencing Center for Infectious Disease"/>
            <person name="Wu L."/>
            <person name="Ma J."/>
        </authorList>
    </citation>
    <scope>NUCLEOTIDE SEQUENCE [LARGE SCALE GENOMIC DNA]</scope>
    <source>
        <strain evidence="2">JCM 17924</strain>
    </source>
</reference>
<sequence>MRTIVAVSSTGPMDDLRTTLSTFSPDDRKEFLRFLQRQRRKEKGRKDAQLCELLWHKRELTTDDFLSRLYPDEPNPVAYYALRKRLLRQVTDYLLLKQRDQDPTAAATVRGQLSLAQHLFEAGVPRLAWTTLRKAEKLASQNEQYELLNTVYNLQIEHANSEHADPIDDIIRRRNRNKPAAEEEERAAIAYSLMRQRLKQARTQGRSATSFDQIMQDVLREYDLQEAFGRRPSLLYRLLSIARSAMLVRRDFASFEPFVRRCYHLMEKRHGFAPAQRSYQLGLLYMLAHALYRNRHFTESVQYLEQLRQLLDSGPRSYRTEFYPRYIFLLAANYSFLRRNADSIALLEELPRTQPLNPRDQLTAQLALGFHYFAEGRYQRTNHALQTIGRSDHWCEEKMGVEWLLNKNMGEMLTQLEMGNADVAGHRLRAIERFVRDRFGPDGGSYRYVLTYLALVRDLLEDPEAVQRPEFAQRVAQMPRFLPLEREDLQALSFYAWLKARALGRPYYEILLELAETPPMLAKNTV</sequence>
<dbReference type="SUPFAM" id="SSF48452">
    <property type="entry name" value="TPR-like"/>
    <property type="match status" value="1"/>
</dbReference>
<protein>
    <recommendedName>
        <fullName evidence="3">Tetratricopeptide repeat protein</fullName>
    </recommendedName>
</protein>
<gene>
    <name evidence="1" type="ORF">GCM10023186_43270</name>
</gene>
<comment type="caution">
    <text evidence="1">The sequence shown here is derived from an EMBL/GenBank/DDBJ whole genome shotgun (WGS) entry which is preliminary data.</text>
</comment>
<proteinExistence type="predicted"/>
<dbReference type="Gene3D" id="1.25.40.10">
    <property type="entry name" value="Tetratricopeptide repeat domain"/>
    <property type="match status" value="1"/>
</dbReference>
<evidence type="ECO:0000313" key="2">
    <source>
        <dbReference type="Proteomes" id="UP001500454"/>
    </source>
</evidence>
<accession>A0ABP8JL01</accession>
<organism evidence="1 2">
    <name type="scientific">Hymenobacter koreensis</name>
    <dbReference type="NCBI Taxonomy" id="1084523"/>
    <lineage>
        <taxon>Bacteria</taxon>
        <taxon>Pseudomonadati</taxon>
        <taxon>Bacteroidota</taxon>
        <taxon>Cytophagia</taxon>
        <taxon>Cytophagales</taxon>
        <taxon>Hymenobacteraceae</taxon>
        <taxon>Hymenobacter</taxon>
    </lineage>
</organism>
<dbReference type="InterPro" id="IPR011990">
    <property type="entry name" value="TPR-like_helical_dom_sf"/>
</dbReference>